<protein>
    <recommendedName>
        <fullName evidence="1">DUF6429 domain-containing protein</fullName>
    </recommendedName>
</protein>
<accession>A0A7W8DHK7</accession>
<evidence type="ECO:0000313" key="3">
    <source>
        <dbReference type="Proteomes" id="UP000528322"/>
    </source>
</evidence>
<sequence length="74" mass="8601">MEHNEQKIDEAVLALLYLTLHDDNRAWKSFDWDVLGRLHEKGFIGNPVGKVKSVALTEEGLQESERLFRQLFCD</sequence>
<dbReference type="EMBL" id="JACHID010000012">
    <property type="protein sequence ID" value="MBB5022544.1"/>
    <property type="molecule type" value="Genomic_DNA"/>
</dbReference>
<gene>
    <name evidence="2" type="ORF">HNR37_001882</name>
</gene>
<organism evidence="2 3">
    <name type="scientific">Desulfurispira natronophila</name>
    <dbReference type="NCBI Taxonomy" id="682562"/>
    <lineage>
        <taxon>Bacteria</taxon>
        <taxon>Pseudomonadati</taxon>
        <taxon>Chrysiogenota</taxon>
        <taxon>Chrysiogenia</taxon>
        <taxon>Chrysiogenales</taxon>
        <taxon>Chrysiogenaceae</taxon>
        <taxon>Desulfurispira</taxon>
    </lineage>
</organism>
<dbReference type="Proteomes" id="UP000528322">
    <property type="component" value="Unassembled WGS sequence"/>
</dbReference>
<keyword evidence="3" id="KW-1185">Reference proteome</keyword>
<reference evidence="2 3" key="1">
    <citation type="submission" date="2020-08" db="EMBL/GenBank/DDBJ databases">
        <title>Genomic Encyclopedia of Type Strains, Phase IV (KMG-IV): sequencing the most valuable type-strain genomes for metagenomic binning, comparative biology and taxonomic classification.</title>
        <authorList>
            <person name="Goeker M."/>
        </authorList>
    </citation>
    <scope>NUCLEOTIDE SEQUENCE [LARGE SCALE GENOMIC DNA]</scope>
    <source>
        <strain evidence="2 3">DSM 22071</strain>
    </source>
</reference>
<dbReference type="RefSeq" id="WP_183733242.1">
    <property type="nucleotide sequence ID" value="NZ_JACHID010000012.1"/>
</dbReference>
<name>A0A7W8DHK7_9BACT</name>
<evidence type="ECO:0000259" key="1">
    <source>
        <dbReference type="Pfam" id="PF20008"/>
    </source>
</evidence>
<proteinExistence type="predicted"/>
<feature type="domain" description="DUF6429" evidence="1">
    <location>
        <begin position="5"/>
        <end position="73"/>
    </location>
</feature>
<dbReference type="AlphaFoldDB" id="A0A7W8DHK7"/>
<comment type="caution">
    <text evidence="2">The sequence shown here is derived from an EMBL/GenBank/DDBJ whole genome shotgun (WGS) entry which is preliminary data.</text>
</comment>
<dbReference type="Pfam" id="PF20008">
    <property type="entry name" value="DUF6429"/>
    <property type="match status" value="1"/>
</dbReference>
<evidence type="ECO:0000313" key="2">
    <source>
        <dbReference type="EMBL" id="MBB5022544.1"/>
    </source>
</evidence>
<dbReference type="InterPro" id="IPR045489">
    <property type="entry name" value="DUF6429"/>
</dbReference>